<sequence>MAIKSNNPTVLTRLYTVYVRPLLEFASPVFNPTLKRQSKELEKMQKLATRRIFFRSLLRNYLSSFHYSDRLKVLNLESLSLRPKETI</sequence>
<dbReference type="PRINTS" id="PR01345">
    <property type="entry name" value="CERVTRCPTASE"/>
</dbReference>
<protein>
    <submittedName>
        <fullName evidence="2">PX domain-containing protein</fullName>
    </submittedName>
</protein>
<name>A0A7E4V3R0_PANRE</name>
<evidence type="ECO:0000313" key="2">
    <source>
        <dbReference type="WBParaSite" id="Pan_g15853.t1"/>
    </source>
</evidence>
<organism evidence="1 2">
    <name type="scientific">Panagrellus redivivus</name>
    <name type="common">Microworm</name>
    <dbReference type="NCBI Taxonomy" id="6233"/>
    <lineage>
        <taxon>Eukaryota</taxon>
        <taxon>Metazoa</taxon>
        <taxon>Ecdysozoa</taxon>
        <taxon>Nematoda</taxon>
        <taxon>Chromadorea</taxon>
        <taxon>Rhabditida</taxon>
        <taxon>Tylenchina</taxon>
        <taxon>Panagrolaimomorpha</taxon>
        <taxon>Panagrolaimoidea</taxon>
        <taxon>Panagrolaimidae</taxon>
        <taxon>Panagrellus</taxon>
    </lineage>
</organism>
<dbReference type="AlphaFoldDB" id="A0A7E4V3R0"/>
<proteinExistence type="predicted"/>
<accession>A0A7E4V3R0</accession>
<dbReference type="Proteomes" id="UP000492821">
    <property type="component" value="Unassembled WGS sequence"/>
</dbReference>
<reference evidence="1" key="1">
    <citation type="journal article" date="2013" name="Genetics">
        <title>The draft genome and transcriptome of Panagrellus redivivus are shaped by the harsh demands of a free-living lifestyle.</title>
        <authorList>
            <person name="Srinivasan J."/>
            <person name="Dillman A.R."/>
            <person name="Macchietto M.G."/>
            <person name="Heikkinen L."/>
            <person name="Lakso M."/>
            <person name="Fracchia K.M."/>
            <person name="Antoshechkin I."/>
            <person name="Mortazavi A."/>
            <person name="Wong G."/>
            <person name="Sternberg P.W."/>
        </authorList>
    </citation>
    <scope>NUCLEOTIDE SEQUENCE [LARGE SCALE GENOMIC DNA]</scope>
    <source>
        <strain evidence="1">MT8872</strain>
    </source>
</reference>
<evidence type="ECO:0000313" key="1">
    <source>
        <dbReference type="Proteomes" id="UP000492821"/>
    </source>
</evidence>
<dbReference type="WBParaSite" id="Pan_g15853.t1">
    <property type="protein sequence ID" value="Pan_g15853.t1"/>
    <property type="gene ID" value="Pan_g15853"/>
</dbReference>
<keyword evidence="1" id="KW-1185">Reference proteome</keyword>
<reference evidence="2" key="2">
    <citation type="submission" date="2020-10" db="UniProtKB">
        <authorList>
            <consortium name="WormBaseParasite"/>
        </authorList>
    </citation>
    <scope>IDENTIFICATION</scope>
</reference>